<keyword evidence="3" id="KW-1185">Reference proteome</keyword>
<dbReference type="Gene3D" id="1.10.260.40">
    <property type="entry name" value="lambda repressor-like DNA-binding domains"/>
    <property type="match status" value="1"/>
</dbReference>
<dbReference type="PROSITE" id="PS50943">
    <property type="entry name" value="HTH_CROC1"/>
    <property type="match status" value="1"/>
</dbReference>
<evidence type="ECO:0000313" key="2">
    <source>
        <dbReference type="EMBL" id="BBP44295.1"/>
    </source>
</evidence>
<sequence>MSSIYDGYQEFFDFVEHLRSQEIPSDEALEQDVERFLNGISQYGSFPDSDASKRFAEEVSFGLMTKSCRNLLNQSQQEFAKNVGLSKPTIARLETFETKPNSEMTERIIGYLNSEGLTISISGSEYQLSISPSVFIKSYLSMLKTSKRRSDRKVKE</sequence>
<evidence type="ECO:0000259" key="1">
    <source>
        <dbReference type="PROSITE" id="PS50943"/>
    </source>
</evidence>
<gene>
    <name evidence="2" type="ORF">THMIRHAT_20410</name>
</gene>
<dbReference type="EMBL" id="AP021888">
    <property type="protein sequence ID" value="BBP44295.1"/>
    <property type="molecule type" value="Genomic_DNA"/>
</dbReference>
<reference evidence="3" key="1">
    <citation type="submission" date="2019-11" db="EMBL/GenBank/DDBJ databases">
        <title>Isolation and characterization of two novel species in the genus Thiomicrorhabdus.</title>
        <authorList>
            <person name="Mochizuki J."/>
            <person name="Kojima H."/>
            <person name="Fukui M."/>
        </authorList>
    </citation>
    <scope>NUCLEOTIDE SEQUENCE [LARGE SCALE GENOMIC DNA]</scope>
    <source>
        <strain evidence="3">AkT22</strain>
    </source>
</reference>
<organism evidence="2 3">
    <name type="scientific">Thiosulfativibrio zosterae</name>
    <dbReference type="NCBI Taxonomy" id="2675053"/>
    <lineage>
        <taxon>Bacteria</taxon>
        <taxon>Pseudomonadati</taxon>
        <taxon>Pseudomonadota</taxon>
        <taxon>Gammaproteobacteria</taxon>
        <taxon>Thiotrichales</taxon>
        <taxon>Piscirickettsiaceae</taxon>
        <taxon>Thiosulfativibrio</taxon>
    </lineage>
</organism>
<name>A0A6F8PQA9_9GAMM</name>
<evidence type="ECO:0000313" key="3">
    <source>
        <dbReference type="Proteomes" id="UP000501466"/>
    </source>
</evidence>
<dbReference type="KEGG" id="tzo:THMIRHAT_20410"/>
<dbReference type="SUPFAM" id="SSF47413">
    <property type="entry name" value="lambda repressor-like DNA-binding domains"/>
    <property type="match status" value="1"/>
</dbReference>
<dbReference type="GO" id="GO:0003677">
    <property type="term" value="F:DNA binding"/>
    <property type="evidence" value="ECO:0007669"/>
    <property type="project" value="InterPro"/>
</dbReference>
<proteinExistence type="predicted"/>
<dbReference type="Proteomes" id="UP000501466">
    <property type="component" value="Chromosome"/>
</dbReference>
<dbReference type="Pfam" id="PF01381">
    <property type="entry name" value="HTH_3"/>
    <property type="match status" value="1"/>
</dbReference>
<dbReference type="AlphaFoldDB" id="A0A6F8PQA9"/>
<protein>
    <recommendedName>
        <fullName evidence="1">HTH cro/C1-type domain-containing protein</fullName>
    </recommendedName>
</protein>
<dbReference type="RefSeq" id="WP_173292024.1">
    <property type="nucleotide sequence ID" value="NZ_AP021888.1"/>
</dbReference>
<feature type="domain" description="HTH cro/C1-type" evidence="1">
    <location>
        <begin position="66"/>
        <end position="119"/>
    </location>
</feature>
<dbReference type="InterPro" id="IPR010982">
    <property type="entry name" value="Lambda_DNA-bd_dom_sf"/>
</dbReference>
<dbReference type="CDD" id="cd00093">
    <property type="entry name" value="HTH_XRE"/>
    <property type="match status" value="1"/>
</dbReference>
<accession>A0A6F8PQA9</accession>
<dbReference type="InterPro" id="IPR001387">
    <property type="entry name" value="Cro/C1-type_HTH"/>
</dbReference>